<dbReference type="PANTHER" id="PTHR11347">
    <property type="entry name" value="CYCLIC NUCLEOTIDE PHOSPHODIESTERASE"/>
    <property type="match status" value="1"/>
</dbReference>
<accession>A0A0H5QH09</accession>
<dbReference type="InterPro" id="IPR002073">
    <property type="entry name" value="PDEase_catalytic_dom"/>
</dbReference>
<dbReference type="AlphaFoldDB" id="A0A0H5QH09"/>
<dbReference type="PROSITE" id="PS51845">
    <property type="entry name" value="PDEASE_I_2"/>
    <property type="match status" value="1"/>
</dbReference>
<evidence type="ECO:0000256" key="2">
    <source>
        <dbReference type="ARBA" id="ARBA00022801"/>
    </source>
</evidence>
<dbReference type="SUPFAM" id="SSF109604">
    <property type="entry name" value="HD-domain/PDEase-like"/>
    <property type="match status" value="1"/>
</dbReference>
<dbReference type="Pfam" id="PF00233">
    <property type="entry name" value="PDEase_I"/>
    <property type="match status" value="1"/>
</dbReference>
<reference evidence="4" key="1">
    <citation type="submission" date="2015-04" db="EMBL/GenBank/DDBJ databases">
        <title>The genome sequence of the plant pathogenic Rhizarian Plasmodiophora brassicae reveals insights in its biotrophic life cycle and the origin of chitin synthesis.</title>
        <authorList>
            <person name="Schwelm A."/>
            <person name="Fogelqvist J."/>
            <person name="Knaust A."/>
            <person name="Julke S."/>
            <person name="Lilja T."/>
            <person name="Dhandapani V."/>
            <person name="Bonilla-Rosso G."/>
            <person name="Karlsson M."/>
            <person name="Shevchenko A."/>
            <person name="Choi S.R."/>
            <person name="Kim H.G."/>
            <person name="Park J.Y."/>
            <person name="Lim Y.P."/>
            <person name="Ludwig-Muller J."/>
            <person name="Dixelius C."/>
        </authorList>
    </citation>
    <scope>NUCLEOTIDE SEQUENCE</scope>
    <source>
        <tissue evidence="4">Potato root galls</tissue>
    </source>
</reference>
<sequence length="125" mass="14310">MHVAEIFKIASIPKCNIFHSLTRSQFKTVRGIMIDMILSTDLARHFEILSAFKIKLASMPADLDRTVNWFEKDITMMLRILIKVSDLAHFTKVCIQAPYISLILIGISEVDYAAFEMESACDRRV</sequence>
<dbReference type="GO" id="GO:0046872">
    <property type="term" value="F:metal ion binding"/>
    <property type="evidence" value="ECO:0007669"/>
    <property type="project" value="UniProtKB-KW"/>
</dbReference>
<dbReference type="GO" id="GO:0007165">
    <property type="term" value="P:signal transduction"/>
    <property type="evidence" value="ECO:0007669"/>
    <property type="project" value="InterPro"/>
</dbReference>
<organism evidence="4">
    <name type="scientific">Spongospora subterranea</name>
    <dbReference type="NCBI Taxonomy" id="70186"/>
    <lineage>
        <taxon>Eukaryota</taxon>
        <taxon>Sar</taxon>
        <taxon>Rhizaria</taxon>
        <taxon>Endomyxa</taxon>
        <taxon>Phytomyxea</taxon>
        <taxon>Plasmodiophorida</taxon>
        <taxon>Plasmodiophoridae</taxon>
        <taxon>Spongospora</taxon>
    </lineage>
</organism>
<evidence type="ECO:0000256" key="1">
    <source>
        <dbReference type="ARBA" id="ARBA00022723"/>
    </source>
</evidence>
<dbReference type="InterPro" id="IPR036971">
    <property type="entry name" value="PDEase_catalytic_dom_sf"/>
</dbReference>
<protein>
    <recommendedName>
        <fullName evidence="3">PDEase domain-containing protein</fullName>
    </recommendedName>
</protein>
<dbReference type="Gene3D" id="1.10.1300.10">
    <property type="entry name" value="3'5'-cyclic nucleotide phosphodiesterase, catalytic domain"/>
    <property type="match status" value="1"/>
</dbReference>
<keyword evidence="1" id="KW-0479">Metal-binding</keyword>
<dbReference type="GO" id="GO:0004114">
    <property type="term" value="F:3',5'-cyclic-nucleotide phosphodiesterase activity"/>
    <property type="evidence" value="ECO:0007669"/>
    <property type="project" value="InterPro"/>
</dbReference>
<evidence type="ECO:0000313" key="4">
    <source>
        <dbReference type="EMBL" id="CRZ00912.1"/>
    </source>
</evidence>
<feature type="domain" description="PDEase" evidence="3">
    <location>
        <begin position="1"/>
        <end position="125"/>
    </location>
</feature>
<proteinExistence type="predicted"/>
<evidence type="ECO:0000259" key="3">
    <source>
        <dbReference type="PROSITE" id="PS51845"/>
    </source>
</evidence>
<name>A0A0H5QH09_9EUKA</name>
<keyword evidence="2" id="KW-0378">Hydrolase</keyword>
<dbReference type="EMBL" id="HACM01000470">
    <property type="protein sequence ID" value="CRZ00912.1"/>
    <property type="molecule type" value="Transcribed_RNA"/>
</dbReference>